<dbReference type="AlphaFoldDB" id="A0A7Z0UWR0"/>
<dbReference type="EMBL" id="LXHE01000025">
    <property type="protein sequence ID" value="OAU98981.1"/>
    <property type="molecule type" value="Genomic_DNA"/>
</dbReference>
<organism evidence="1 2">
    <name type="scientific">Moraxella catarrhalis</name>
    <name type="common">Branhamella catarrhalis</name>
    <dbReference type="NCBI Taxonomy" id="480"/>
    <lineage>
        <taxon>Bacteria</taxon>
        <taxon>Pseudomonadati</taxon>
        <taxon>Pseudomonadota</taxon>
        <taxon>Gammaproteobacteria</taxon>
        <taxon>Moraxellales</taxon>
        <taxon>Moraxellaceae</taxon>
        <taxon>Moraxella</taxon>
    </lineage>
</organism>
<proteinExistence type="predicted"/>
<sequence>MDTQQKRHQLQLVAFFMMKLSEATVSLSQTVFDLSSPVGAFVSLKSEFIY</sequence>
<reference evidence="1 2" key="1">
    <citation type="journal article" date="2016" name="Genome Biol. Evol.">
        <title>Comparative Genomic Analyses of the Moraxella catarrhalis Serosensitive and Seroresistant Lineages Demonstrate Their Independent Evolution.</title>
        <authorList>
            <person name="Earl J.P."/>
            <person name="de Vries S.P."/>
            <person name="Ahmed A."/>
            <person name="Powell E."/>
            <person name="Schultz M.P."/>
            <person name="Hermans P.W."/>
            <person name="Hill D.J."/>
            <person name="Zhou Z."/>
            <person name="Constantinidou C.I."/>
            <person name="Hu F.Z."/>
            <person name="Bootsma H.J."/>
            <person name="Ehrlich G.D."/>
        </authorList>
    </citation>
    <scope>NUCLEOTIDE SEQUENCE [LARGE SCALE GENOMIC DNA]</scope>
    <source>
        <strain evidence="1 2">Z7574</strain>
    </source>
</reference>
<evidence type="ECO:0000313" key="2">
    <source>
        <dbReference type="Proteomes" id="UP000078446"/>
    </source>
</evidence>
<accession>A0A7Z0UWR0</accession>
<name>A0A7Z0UWR0_MORCA</name>
<evidence type="ECO:0000313" key="1">
    <source>
        <dbReference type="EMBL" id="OAU98981.1"/>
    </source>
</evidence>
<comment type="caution">
    <text evidence="1">The sequence shown here is derived from an EMBL/GenBank/DDBJ whole genome shotgun (WGS) entry which is preliminary data.</text>
</comment>
<protein>
    <submittedName>
        <fullName evidence="1">Uncharacterized protein</fullName>
    </submittedName>
</protein>
<dbReference type="Proteomes" id="UP000078446">
    <property type="component" value="Unassembled WGS sequence"/>
</dbReference>
<gene>
    <name evidence="1" type="ORF">AO382_2247</name>
</gene>